<dbReference type="PROSITE" id="PS00201">
    <property type="entry name" value="FLAVODOXIN"/>
    <property type="match status" value="1"/>
</dbReference>
<organism evidence="1 2">
    <name type="scientific">Actinokineospora guangxiensis</name>
    <dbReference type="NCBI Taxonomy" id="1490288"/>
    <lineage>
        <taxon>Bacteria</taxon>
        <taxon>Bacillati</taxon>
        <taxon>Actinomycetota</taxon>
        <taxon>Actinomycetes</taxon>
        <taxon>Pseudonocardiales</taxon>
        <taxon>Pseudonocardiaceae</taxon>
        <taxon>Actinokineospora</taxon>
    </lineage>
</organism>
<sequence>MSRTFVVYESMFGNTRDIAAAVAEGAAEAGPVTFVEVGEAPDRLPDDVGLLFVGGPTHAFGMSRPATRDSARQQAGGPLVSERRGVREWLAGLDGRSKVTAHCFDTRVRVRGLPGSAARGMRRVLRRAGVTTGTAESFWVAGTPGPLVRGEVERARGWARGLAAAHGARTAR</sequence>
<dbReference type="RefSeq" id="WP_378244955.1">
    <property type="nucleotide sequence ID" value="NZ_JBHSKF010000002.1"/>
</dbReference>
<evidence type="ECO:0000313" key="2">
    <source>
        <dbReference type="Proteomes" id="UP001596157"/>
    </source>
</evidence>
<dbReference type="InterPro" id="IPR001226">
    <property type="entry name" value="Flavodoxin_CS"/>
</dbReference>
<comment type="caution">
    <text evidence="1">The sequence shown here is derived from an EMBL/GenBank/DDBJ whole genome shotgun (WGS) entry which is preliminary data.</text>
</comment>
<evidence type="ECO:0000313" key="1">
    <source>
        <dbReference type="EMBL" id="MFC5286742.1"/>
    </source>
</evidence>
<reference evidence="2" key="1">
    <citation type="journal article" date="2019" name="Int. J. Syst. Evol. Microbiol.">
        <title>The Global Catalogue of Microorganisms (GCM) 10K type strain sequencing project: providing services to taxonomists for standard genome sequencing and annotation.</title>
        <authorList>
            <consortium name="The Broad Institute Genomics Platform"/>
            <consortium name="The Broad Institute Genome Sequencing Center for Infectious Disease"/>
            <person name="Wu L."/>
            <person name="Ma J."/>
        </authorList>
    </citation>
    <scope>NUCLEOTIDE SEQUENCE [LARGE SCALE GENOMIC DNA]</scope>
    <source>
        <strain evidence="2">CCUG 59778</strain>
    </source>
</reference>
<gene>
    <name evidence="1" type="ORF">ACFPM7_06735</name>
</gene>
<name>A0ABW0EH51_9PSEU</name>
<dbReference type="Proteomes" id="UP001596157">
    <property type="component" value="Unassembled WGS sequence"/>
</dbReference>
<dbReference type="InterPro" id="IPR029039">
    <property type="entry name" value="Flavoprotein-like_sf"/>
</dbReference>
<protein>
    <submittedName>
        <fullName evidence="1">Flavodoxin</fullName>
    </submittedName>
</protein>
<accession>A0ABW0EH51</accession>
<keyword evidence="2" id="KW-1185">Reference proteome</keyword>
<proteinExistence type="predicted"/>
<dbReference type="EMBL" id="JBHSKF010000002">
    <property type="protein sequence ID" value="MFC5286742.1"/>
    <property type="molecule type" value="Genomic_DNA"/>
</dbReference>
<dbReference type="SUPFAM" id="SSF52218">
    <property type="entry name" value="Flavoproteins"/>
    <property type="match status" value="1"/>
</dbReference>
<dbReference type="Gene3D" id="3.40.50.360">
    <property type="match status" value="1"/>
</dbReference>